<evidence type="ECO:0000313" key="3">
    <source>
        <dbReference type="EMBL" id="OIT36600.1"/>
    </source>
</evidence>
<reference evidence="3" key="1">
    <citation type="submission" date="2016-11" db="EMBL/GenBank/DDBJ databases">
        <title>The genome of Nicotiana attenuata.</title>
        <authorList>
            <person name="Xu S."/>
            <person name="Brockmoeller T."/>
            <person name="Gaquerel E."/>
            <person name="Navarro A."/>
            <person name="Kuhl H."/>
            <person name="Gase K."/>
            <person name="Ling Z."/>
            <person name="Zhou W."/>
            <person name="Kreitzer C."/>
            <person name="Stanke M."/>
            <person name="Tang H."/>
            <person name="Lyons E."/>
            <person name="Pandey P."/>
            <person name="Pandey S.P."/>
            <person name="Timmermann B."/>
            <person name="Baldwin I.T."/>
        </authorList>
    </citation>
    <scope>NUCLEOTIDE SEQUENCE [LARGE SCALE GENOMIC DNA]</scope>
    <source>
        <strain evidence="3">UT</strain>
    </source>
</reference>
<feature type="region of interest" description="Disordered" evidence="1">
    <location>
        <begin position="133"/>
        <end position="181"/>
    </location>
</feature>
<evidence type="ECO:0000313" key="4">
    <source>
        <dbReference type="Proteomes" id="UP000187609"/>
    </source>
</evidence>
<keyword evidence="4" id="KW-1185">Reference proteome</keyword>
<proteinExistence type="predicted"/>
<gene>
    <name evidence="3" type="ORF">A4A49_54216</name>
</gene>
<evidence type="ECO:0000256" key="1">
    <source>
        <dbReference type="SAM" id="MobiDB-lite"/>
    </source>
</evidence>
<dbReference type="Proteomes" id="UP000187609">
    <property type="component" value="Unassembled WGS sequence"/>
</dbReference>
<organism evidence="3 4">
    <name type="scientific">Nicotiana attenuata</name>
    <name type="common">Coyote tobacco</name>
    <dbReference type="NCBI Taxonomy" id="49451"/>
    <lineage>
        <taxon>Eukaryota</taxon>
        <taxon>Viridiplantae</taxon>
        <taxon>Streptophyta</taxon>
        <taxon>Embryophyta</taxon>
        <taxon>Tracheophyta</taxon>
        <taxon>Spermatophyta</taxon>
        <taxon>Magnoliopsida</taxon>
        <taxon>eudicotyledons</taxon>
        <taxon>Gunneridae</taxon>
        <taxon>Pentapetalae</taxon>
        <taxon>asterids</taxon>
        <taxon>lamiids</taxon>
        <taxon>Solanales</taxon>
        <taxon>Solanaceae</taxon>
        <taxon>Nicotianoideae</taxon>
        <taxon>Nicotianeae</taxon>
        <taxon>Nicotiana</taxon>
    </lineage>
</organism>
<feature type="domain" description="Ty3 transposon capsid-like protein" evidence="2">
    <location>
        <begin position="5"/>
        <end position="119"/>
    </location>
</feature>
<dbReference type="Pfam" id="PF19259">
    <property type="entry name" value="Ty3_capsid"/>
    <property type="match status" value="1"/>
</dbReference>
<feature type="compositionally biased region" description="Low complexity" evidence="1">
    <location>
        <begin position="133"/>
        <end position="150"/>
    </location>
</feature>
<dbReference type="AlphaFoldDB" id="A0A314L4U0"/>
<dbReference type="Gramene" id="OIT36600">
    <property type="protein sequence ID" value="OIT36600"/>
    <property type="gene ID" value="A4A49_54216"/>
</dbReference>
<evidence type="ECO:0000259" key="2">
    <source>
        <dbReference type="Pfam" id="PF19259"/>
    </source>
</evidence>
<sequence length="181" mass="20853">MVDIWFDSYLVNHRGRVSWQNFCVEVYKRFGNIRPLDIVDEFNKMMQVGSVDHYMTIINSLLNETHFVSSFISGLKLELKPFVKLANPLTIMDAYEIAKLYEESFSVRTARLPTRNSPNLTYPRPLAITYPKAQQNPKQPAQLPAPTQPLGITYPNQKPANRAPHKPKSFEALRAQGLRYK</sequence>
<comment type="caution">
    <text evidence="3">The sequence shown here is derived from an EMBL/GenBank/DDBJ whole genome shotgun (WGS) entry which is preliminary data.</text>
</comment>
<dbReference type="EMBL" id="MJEQ01000412">
    <property type="protein sequence ID" value="OIT36600.1"/>
    <property type="molecule type" value="Genomic_DNA"/>
</dbReference>
<dbReference type="InterPro" id="IPR045358">
    <property type="entry name" value="Ty3_capsid"/>
</dbReference>
<name>A0A314L4U0_NICAT</name>
<protein>
    <recommendedName>
        <fullName evidence="2">Ty3 transposon capsid-like protein domain-containing protein</fullName>
    </recommendedName>
</protein>
<accession>A0A314L4U0</accession>